<sequence length="116" mass="12583">MYDKPTEVDSVTTPAETAHDVDEGDAKEHLDTTPLVKALDEVKGKQGKDSLPEGNEAAKDEVTEDASQKGSEESPEQLKKDSGADVNSEPVSKEQGTDEENKEEKENKSKAKPEEV</sequence>
<evidence type="ECO:0000313" key="4">
    <source>
        <dbReference type="WBParaSite" id="SSLN_0001708401-mRNA-1"/>
    </source>
</evidence>
<feature type="compositionally biased region" description="Basic and acidic residues" evidence="1">
    <location>
        <begin position="38"/>
        <end position="83"/>
    </location>
</feature>
<proteinExistence type="predicted"/>
<evidence type="ECO:0000313" key="3">
    <source>
        <dbReference type="Proteomes" id="UP000275846"/>
    </source>
</evidence>
<dbReference type="EMBL" id="UYSU01041110">
    <property type="protein sequence ID" value="VDM02844.1"/>
    <property type="molecule type" value="Genomic_DNA"/>
</dbReference>
<organism evidence="4">
    <name type="scientific">Schistocephalus solidus</name>
    <name type="common">Tapeworm</name>
    <dbReference type="NCBI Taxonomy" id="70667"/>
    <lineage>
        <taxon>Eukaryota</taxon>
        <taxon>Metazoa</taxon>
        <taxon>Spiralia</taxon>
        <taxon>Lophotrochozoa</taxon>
        <taxon>Platyhelminthes</taxon>
        <taxon>Cestoda</taxon>
        <taxon>Eucestoda</taxon>
        <taxon>Diphyllobothriidea</taxon>
        <taxon>Diphyllobothriidae</taxon>
        <taxon>Schistocephalus</taxon>
    </lineage>
</organism>
<reference evidence="4" key="1">
    <citation type="submission" date="2016-06" db="UniProtKB">
        <authorList>
            <consortium name="WormBaseParasite"/>
        </authorList>
    </citation>
    <scope>IDENTIFICATION</scope>
</reference>
<dbReference type="OrthoDB" id="10450263at2759"/>
<dbReference type="AlphaFoldDB" id="A0A183TJ10"/>
<protein>
    <submittedName>
        <fullName evidence="4">Prothymosin alpha</fullName>
    </submittedName>
</protein>
<evidence type="ECO:0000313" key="2">
    <source>
        <dbReference type="EMBL" id="VDM02844.1"/>
    </source>
</evidence>
<name>A0A183TJ10_SCHSO</name>
<reference evidence="2 3" key="2">
    <citation type="submission" date="2018-11" db="EMBL/GenBank/DDBJ databases">
        <authorList>
            <consortium name="Pathogen Informatics"/>
        </authorList>
    </citation>
    <scope>NUCLEOTIDE SEQUENCE [LARGE SCALE GENOMIC DNA]</scope>
    <source>
        <strain evidence="2 3">NST_G2</strain>
    </source>
</reference>
<feature type="compositionally biased region" description="Basic and acidic residues" evidence="1">
    <location>
        <begin position="102"/>
        <end position="116"/>
    </location>
</feature>
<accession>A0A183TJ10</accession>
<gene>
    <name evidence="2" type="ORF">SSLN_LOCUS16458</name>
</gene>
<evidence type="ECO:0000256" key="1">
    <source>
        <dbReference type="SAM" id="MobiDB-lite"/>
    </source>
</evidence>
<dbReference type="WBParaSite" id="SSLN_0001708401-mRNA-1">
    <property type="protein sequence ID" value="SSLN_0001708401-mRNA-1"/>
    <property type="gene ID" value="SSLN_0001708401"/>
</dbReference>
<feature type="compositionally biased region" description="Basic and acidic residues" evidence="1">
    <location>
        <begin position="17"/>
        <end position="31"/>
    </location>
</feature>
<dbReference type="Proteomes" id="UP000275846">
    <property type="component" value="Unassembled WGS sequence"/>
</dbReference>
<keyword evidence="3" id="KW-1185">Reference proteome</keyword>
<feature type="region of interest" description="Disordered" evidence="1">
    <location>
        <begin position="1"/>
        <end position="116"/>
    </location>
</feature>